<evidence type="ECO:0000313" key="3">
    <source>
        <dbReference type="Proteomes" id="UP000663419"/>
    </source>
</evidence>
<dbReference type="EMBL" id="CP069104">
    <property type="protein sequence ID" value="QSS53359.1"/>
    <property type="molecule type" value="Genomic_DNA"/>
</dbReference>
<dbReference type="Proteomes" id="UP000663419">
    <property type="component" value="Chromosome 3"/>
</dbReference>
<protein>
    <submittedName>
        <fullName evidence="2">Uncharacterized protein</fullName>
    </submittedName>
</protein>
<feature type="region of interest" description="Disordered" evidence="1">
    <location>
        <begin position="23"/>
        <end position="43"/>
    </location>
</feature>
<name>A0A8A1LH33_AJEC8</name>
<dbReference type="AlphaFoldDB" id="A0A8A1LH33"/>
<evidence type="ECO:0000256" key="1">
    <source>
        <dbReference type="SAM" id="MobiDB-lite"/>
    </source>
</evidence>
<accession>A0A8A1LH33</accession>
<organism evidence="2 3">
    <name type="scientific">Ajellomyces capsulatus (strain H88)</name>
    <name type="common">Darling's disease fungus</name>
    <name type="synonym">Histoplasma capsulatum</name>
    <dbReference type="NCBI Taxonomy" id="544711"/>
    <lineage>
        <taxon>Eukaryota</taxon>
        <taxon>Fungi</taxon>
        <taxon>Dikarya</taxon>
        <taxon>Ascomycota</taxon>
        <taxon>Pezizomycotina</taxon>
        <taxon>Eurotiomycetes</taxon>
        <taxon>Eurotiomycetidae</taxon>
        <taxon>Onygenales</taxon>
        <taxon>Ajellomycetaceae</taxon>
        <taxon>Histoplasma</taxon>
    </lineage>
</organism>
<sequence>MRMVYLDLQLYSVYCVAQDGQGNRVPHKRQERNSSPTSTTGRSHHQIFLDAGVREVANTTCSSAVSFFDCFFTFVVESFWLFTVKVSNRLSVMRMNTMVPMDPAMRPDLLLTVILIIIP</sequence>
<evidence type="ECO:0000313" key="2">
    <source>
        <dbReference type="EMBL" id="QSS53359.1"/>
    </source>
</evidence>
<dbReference type="VEuPathDB" id="FungiDB:I7I53_00600"/>
<proteinExistence type="predicted"/>
<reference evidence="2" key="1">
    <citation type="submission" date="2021-01" db="EMBL/GenBank/DDBJ databases">
        <title>Chromosome-level genome assembly of a human fungal pathogen reveals clustering of transcriptionally co-regulated genes.</title>
        <authorList>
            <person name="Voorhies M."/>
            <person name="Cohen S."/>
            <person name="Shea T.P."/>
            <person name="Petrus S."/>
            <person name="Munoz J.F."/>
            <person name="Poplawski S."/>
            <person name="Goldman W.E."/>
            <person name="Michael T."/>
            <person name="Cuomo C.A."/>
            <person name="Sil A."/>
            <person name="Beyhan S."/>
        </authorList>
    </citation>
    <scope>NUCLEOTIDE SEQUENCE</scope>
    <source>
        <strain evidence="2">H88</strain>
    </source>
</reference>
<gene>
    <name evidence="2" type="ORF">I7I53_00600</name>
</gene>